<sequence>MTVSAALRASLQSPDAKRLARLRAQADALPSELAMAYSDGLLLIEWTDPATKKPEILASFLPSAPSDLVEQLAAAPETIRFLLNLIDRATTKIRDLQGRQQDQLRKLRPNGNYAANCAIVCDDPLFREYMELWHGLERDADRDWLVGKLHKVLEISSRRELNTNPAAAARWLDLLHAYNGWKADR</sequence>
<accession>A0AAE2ZQT6</accession>
<keyword evidence="2" id="KW-1185">Reference proteome</keyword>
<dbReference type="RefSeq" id="WP_220231136.1">
    <property type="nucleotide sequence ID" value="NZ_JAICBX010000006.1"/>
</dbReference>
<protein>
    <submittedName>
        <fullName evidence="1">Uncharacterized protein</fullName>
    </submittedName>
</protein>
<dbReference type="Proteomes" id="UP001196509">
    <property type="component" value="Unassembled WGS sequence"/>
</dbReference>
<dbReference type="AlphaFoldDB" id="A0AAE2ZQT6"/>
<comment type="caution">
    <text evidence="1">The sequence shown here is derived from an EMBL/GenBank/DDBJ whole genome shotgun (WGS) entry which is preliminary data.</text>
</comment>
<evidence type="ECO:0000313" key="2">
    <source>
        <dbReference type="Proteomes" id="UP001196509"/>
    </source>
</evidence>
<dbReference type="EMBL" id="JAICBX010000006">
    <property type="protein sequence ID" value="MBW8640406.1"/>
    <property type="molecule type" value="Genomic_DNA"/>
</dbReference>
<reference evidence="1" key="1">
    <citation type="submission" date="2021-08" db="EMBL/GenBank/DDBJ databases">
        <title>Hoeflea bacterium WL0058 sp. nov., isolated from the sediment.</title>
        <authorList>
            <person name="Wang L."/>
            <person name="Zhang D."/>
        </authorList>
    </citation>
    <scope>NUCLEOTIDE SEQUENCE</scope>
    <source>
        <strain evidence="1">WL0058</strain>
    </source>
</reference>
<gene>
    <name evidence="1" type="ORF">K1W69_24655</name>
</gene>
<name>A0AAE2ZQT6_9HYPH</name>
<evidence type="ECO:0000313" key="1">
    <source>
        <dbReference type="EMBL" id="MBW8640406.1"/>
    </source>
</evidence>
<proteinExistence type="predicted"/>
<organism evidence="1 2">
    <name type="scientific">Flavimaribacter sediminis</name>
    <dbReference type="NCBI Taxonomy" id="2865987"/>
    <lineage>
        <taxon>Bacteria</taxon>
        <taxon>Pseudomonadati</taxon>
        <taxon>Pseudomonadota</taxon>
        <taxon>Alphaproteobacteria</taxon>
        <taxon>Hyphomicrobiales</taxon>
        <taxon>Rhizobiaceae</taxon>
        <taxon>Flavimaribacter</taxon>
    </lineage>
</organism>